<sequence>LWSLPHSRLTSHLTDELERHFYSILPDEKQAAPSSYQSADHVTRSDETEKTEMRENPNEQVSLLKAIYRQFFWQCWYTGSLTLIAQTLPTLTPLVTKALLTWLTDSYVFFHLSPAEKQESLSSEPQGIGYGVGVAIGLFFMQQGASLVIAMSLGLSVRTAIIGCITRKSLRLSARARLEHPSGQIFTMISTDADRADKFCIYGHHLWIAPIQVSFILIITAGLLIATLGYSALVGLGVLILSLPVQTVFVVIMMKQRQKGVKITDSRIRLTTEVLQGIRLLKLYAWEKFYTGKITELRKGELETVRNSLFATAGLFAMVTFVPILASVLSFVIQLPLIMLPITLASLSDVFVAFTRISAFSLRGLYRFPAVKSMIL</sequence>
<evidence type="ECO:0000313" key="13">
    <source>
        <dbReference type="Proteomes" id="UP001142393"/>
    </source>
</evidence>
<dbReference type="EMBL" id="JANVFU010000023">
    <property type="protein sequence ID" value="KAJ3738756.1"/>
    <property type="molecule type" value="Genomic_DNA"/>
</dbReference>
<dbReference type="InterPro" id="IPR011527">
    <property type="entry name" value="ABC1_TM_dom"/>
</dbReference>
<dbReference type="GO" id="GO:0140359">
    <property type="term" value="F:ABC-type transporter activity"/>
    <property type="evidence" value="ECO:0007669"/>
    <property type="project" value="InterPro"/>
</dbReference>
<proteinExistence type="inferred from homology"/>
<keyword evidence="7 10" id="KW-1133">Transmembrane helix</keyword>
<evidence type="ECO:0000256" key="8">
    <source>
        <dbReference type="ARBA" id="ARBA00023136"/>
    </source>
</evidence>
<dbReference type="Gene3D" id="1.20.1560.10">
    <property type="entry name" value="ABC transporter type 1, transmembrane domain"/>
    <property type="match status" value="1"/>
</dbReference>
<keyword evidence="8 10" id="KW-0472">Membrane</keyword>
<evidence type="ECO:0000313" key="12">
    <source>
        <dbReference type="EMBL" id="KAJ3738756.1"/>
    </source>
</evidence>
<comment type="subcellular location">
    <subcellularLocation>
        <location evidence="1">Membrane</location>
        <topology evidence="1">Multi-pass membrane protein</topology>
    </subcellularLocation>
</comment>
<organism evidence="12 13">
    <name type="scientific">Lentinula detonsa</name>
    <dbReference type="NCBI Taxonomy" id="2804962"/>
    <lineage>
        <taxon>Eukaryota</taxon>
        <taxon>Fungi</taxon>
        <taxon>Dikarya</taxon>
        <taxon>Basidiomycota</taxon>
        <taxon>Agaricomycotina</taxon>
        <taxon>Agaricomycetes</taxon>
        <taxon>Agaricomycetidae</taxon>
        <taxon>Agaricales</taxon>
        <taxon>Marasmiineae</taxon>
        <taxon>Omphalotaceae</taxon>
        <taxon>Lentinula</taxon>
    </lineage>
</organism>
<feature type="transmembrane region" description="Helical" evidence="10">
    <location>
        <begin position="205"/>
        <end position="226"/>
    </location>
</feature>
<comment type="similarity">
    <text evidence="2">Belongs to the ABC transporter superfamily. ABCC family. Conjugate transporter (TC 3.A.1.208) subfamily.</text>
</comment>
<dbReference type="PROSITE" id="PS50929">
    <property type="entry name" value="ABC_TM1F"/>
    <property type="match status" value="1"/>
</dbReference>
<protein>
    <submittedName>
        <fullName evidence="12">ABC transporter type 1, transmembrane domain-containing protein</fullName>
    </submittedName>
</protein>
<keyword evidence="6" id="KW-0067">ATP-binding</keyword>
<dbReference type="AlphaFoldDB" id="A0A9W8TSR9"/>
<keyword evidence="13" id="KW-1185">Reference proteome</keyword>
<dbReference type="PANTHER" id="PTHR24223">
    <property type="entry name" value="ATP-BINDING CASSETTE SUB-FAMILY C"/>
    <property type="match status" value="1"/>
</dbReference>
<evidence type="ECO:0000259" key="11">
    <source>
        <dbReference type="PROSITE" id="PS50929"/>
    </source>
</evidence>
<dbReference type="SUPFAM" id="SSF90123">
    <property type="entry name" value="ABC transporter transmembrane region"/>
    <property type="match status" value="1"/>
</dbReference>
<evidence type="ECO:0000256" key="9">
    <source>
        <dbReference type="SAM" id="MobiDB-lite"/>
    </source>
</evidence>
<feature type="non-terminal residue" evidence="12">
    <location>
        <position position="1"/>
    </location>
</feature>
<dbReference type="PANTHER" id="PTHR24223:SF456">
    <property type="entry name" value="MULTIDRUG RESISTANCE-ASSOCIATED PROTEIN LETHAL(2)03659"/>
    <property type="match status" value="1"/>
</dbReference>
<dbReference type="GO" id="GO:0005524">
    <property type="term" value="F:ATP binding"/>
    <property type="evidence" value="ECO:0007669"/>
    <property type="project" value="UniProtKB-KW"/>
</dbReference>
<keyword evidence="4 10" id="KW-0812">Transmembrane</keyword>
<feature type="transmembrane region" description="Helical" evidence="10">
    <location>
        <begin position="338"/>
        <end position="357"/>
    </location>
</feature>
<accession>A0A9W8TSR9</accession>
<dbReference type="Proteomes" id="UP001142393">
    <property type="component" value="Unassembled WGS sequence"/>
</dbReference>
<evidence type="ECO:0000256" key="3">
    <source>
        <dbReference type="ARBA" id="ARBA00022448"/>
    </source>
</evidence>
<feature type="domain" description="ABC transmembrane type-1" evidence="11">
    <location>
        <begin position="81"/>
        <end position="339"/>
    </location>
</feature>
<evidence type="ECO:0000256" key="1">
    <source>
        <dbReference type="ARBA" id="ARBA00004141"/>
    </source>
</evidence>
<feature type="region of interest" description="Disordered" evidence="9">
    <location>
        <begin position="31"/>
        <end position="56"/>
    </location>
</feature>
<dbReference type="CDD" id="cd18597">
    <property type="entry name" value="ABC_6TM_YOR1_D1_like"/>
    <property type="match status" value="1"/>
</dbReference>
<gene>
    <name evidence="12" type="ORF">DFH05DRAFT_1408486</name>
</gene>
<keyword evidence="3" id="KW-0813">Transport</keyword>
<feature type="transmembrane region" description="Helical" evidence="10">
    <location>
        <begin position="144"/>
        <end position="165"/>
    </location>
</feature>
<name>A0A9W8TSR9_9AGAR</name>
<comment type="caution">
    <text evidence="12">The sequence shown here is derived from an EMBL/GenBank/DDBJ whole genome shotgun (WGS) entry which is preliminary data.</text>
</comment>
<feature type="transmembrane region" description="Helical" evidence="10">
    <location>
        <begin position="308"/>
        <end position="332"/>
    </location>
</feature>
<feature type="transmembrane region" description="Helical" evidence="10">
    <location>
        <begin position="232"/>
        <end position="252"/>
    </location>
</feature>
<evidence type="ECO:0000256" key="6">
    <source>
        <dbReference type="ARBA" id="ARBA00022840"/>
    </source>
</evidence>
<evidence type="ECO:0000256" key="7">
    <source>
        <dbReference type="ARBA" id="ARBA00022989"/>
    </source>
</evidence>
<feature type="compositionally biased region" description="Basic and acidic residues" evidence="9">
    <location>
        <begin position="41"/>
        <end position="56"/>
    </location>
</feature>
<dbReference type="Pfam" id="PF00664">
    <property type="entry name" value="ABC_membrane"/>
    <property type="match status" value="1"/>
</dbReference>
<dbReference type="GO" id="GO:0016020">
    <property type="term" value="C:membrane"/>
    <property type="evidence" value="ECO:0007669"/>
    <property type="project" value="UniProtKB-SubCell"/>
</dbReference>
<evidence type="ECO:0000256" key="5">
    <source>
        <dbReference type="ARBA" id="ARBA00022741"/>
    </source>
</evidence>
<reference evidence="12 13" key="1">
    <citation type="journal article" date="2023" name="Proc. Natl. Acad. Sci. U.S.A.">
        <title>A global phylogenomic analysis of the shiitake genus Lentinula.</title>
        <authorList>
            <person name="Sierra-Patev S."/>
            <person name="Min B."/>
            <person name="Naranjo-Ortiz M."/>
            <person name="Looney B."/>
            <person name="Konkel Z."/>
            <person name="Slot J.C."/>
            <person name="Sakamoto Y."/>
            <person name="Steenwyk J.L."/>
            <person name="Rokas A."/>
            <person name="Carro J."/>
            <person name="Camarero S."/>
            <person name="Ferreira P."/>
            <person name="Molpeceres G."/>
            <person name="Ruiz-Duenas F.J."/>
            <person name="Serrano A."/>
            <person name="Henrissat B."/>
            <person name="Drula E."/>
            <person name="Hughes K.W."/>
            <person name="Mata J.L."/>
            <person name="Ishikawa N.K."/>
            <person name="Vargas-Isla R."/>
            <person name="Ushijima S."/>
            <person name="Smith C.A."/>
            <person name="Donoghue J."/>
            <person name="Ahrendt S."/>
            <person name="Andreopoulos W."/>
            <person name="He G."/>
            <person name="LaButti K."/>
            <person name="Lipzen A."/>
            <person name="Ng V."/>
            <person name="Riley R."/>
            <person name="Sandor L."/>
            <person name="Barry K."/>
            <person name="Martinez A.T."/>
            <person name="Xiao Y."/>
            <person name="Gibbons J.G."/>
            <person name="Terashima K."/>
            <person name="Grigoriev I.V."/>
            <person name="Hibbett D."/>
        </authorList>
    </citation>
    <scope>NUCLEOTIDE SEQUENCE [LARGE SCALE GENOMIC DNA]</scope>
    <source>
        <strain evidence="12 13">TFB7810</strain>
    </source>
</reference>
<evidence type="ECO:0000256" key="2">
    <source>
        <dbReference type="ARBA" id="ARBA00009726"/>
    </source>
</evidence>
<dbReference type="InterPro" id="IPR036640">
    <property type="entry name" value="ABC1_TM_sf"/>
</dbReference>
<evidence type="ECO:0000256" key="4">
    <source>
        <dbReference type="ARBA" id="ARBA00022692"/>
    </source>
</evidence>
<keyword evidence="5" id="KW-0547">Nucleotide-binding</keyword>
<dbReference type="InterPro" id="IPR050173">
    <property type="entry name" value="ABC_transporter_C-like"/>
</dbReference>
<evidence type="ECO:0000256" key="10">
    <source>
        <dbReference type="SAM" id="Phobius"/>
    </source>
</evidence>